<comment type="similarity">
    <text evidence="1">Belongs to the C/M/P thioester hydrolase family.</text>
</comment>
<accession>A0A9P6MJ34</accession>
<evidence type="ECO:0000313" key="5">
    <source>
        <dbReference type="EMBL" id="KAG0003752.1"/>
    </source>
</evidence>
<evidence type="ECO:0000256" key="1">
    <source>
        <dbReference type="ARBA" id="ARBA00006538"/>
    </source>
</evidence>
<dbReference type="GO" id="GO:0009062">
    <property type="term" value="P:fatty acid catabolic process"/>
    <property type="evidence" value="ECO:0007669"/>
    <property type="project" value="TreeGrafter"/>
</dbReference>
<dbReference type="EMBL" id="JAAAID010002822">
    <property type="protein sequence ID" value="KAG0003752.1"/>
    <property type="molecule type" value="Genomic_DNA"/>
</dbReference>
<keyword evidence="6" id="KW-1185">Reference proteome</keyword>
<dbReference type="InterPro" id="IPR003703">
    <property type="entry name" value="Acyl_CoA_thio"/>
</dbReference>
<proteinExistence type="inferred from homology"/>
<dbReference type="InterPro" id="IPR049449">
    <property type="entry name" value="TesB_ACOT8-like_N"/>
</dbReference>
<dbReference type="PANTHER" id="PTHR11066:SF34">
    <property type="entry name" value="ACYL-COENZYME A THIOESTERASE 8"/>
    <property type="match status" value="1"/>
</dbReference>
<dbReference type="SUPFAM" id="SSF54637">
    <property type="entry name" value="Thioesterase/thiol ester dehydrase-isomerase"/>
    <property type="match status" value="2"/>
</dbReference>
<protein>
    <submittedName>
        <fullName evidence="5">Acyl-CoA thioesterase 8</fullName>
    </submittedName>
</protein>
<evidence type="ECO:0000259" key="3">
    <source>
        <dbReference type="Pfam" id="PF02551"/>
    </source>
</evidence>
<dbReference type="GO" id="GO:0006637">
    <property type="term" value="P:acyl-CoA metabolic process"/>
    <property type="evidence" value="ECO:0007669"/>
    <property type="project" value="InterPro"/>
</dbReference>
<sequence>MSTIENAPAAKEHKKTIAETMLELEEVDKDLYQSKKLWIPVSGKKAFGGNIIGLALRAATMTVSNEFQAHSLHSYFLSTAGPDAPVMFHVDRIRDGNSICTRSVTARQQGKDIYICTVSFQVPRPDAPNHYDPMPDVPHHSVLKTYEESMQSYIEDSSTPKSLTRYFKVMLNEPVPHDFKFTNRQTFKDFMNPPASKQQNFWIRCKGQLGDDLALHQSVLAYESDVNLLDTTAVTYGGSWLTNVGPDPIIKTILSVDHSMWFHCPFRADEWMLYVCDSTRYGSNRGLVFGRIYKEDGTLSVTVAQEGTVKLRNSDSSTAVVQSKL</sequence>
<organism evidence="5 6">
    <name type="scientific">Entomortierella chlamydospora</name>
    <dbReference type="NCBI Taxonomy" id="101097"/>
    <lineage>
        <taxon>Eukaryota</taxon>
        <taxon>Fungi</taxon>
        <taxon>Fungi incertae sedis</taxon>
        <taxon>Mucoromycota</taxon>
        <taxon>Mortierellomycotina</taxon>
        <taxon>Mortierellomycetes</taxon>
        <taxon>Mortierellales</taxon>
        <taxon>Mortierellaceae</taxon>
        <taxon>Entomortierella</taxon>
    </lineage>
</organism>
<evidence type="ECO:0000259" key="4">
    <source>
        <dbReference type="Pfam" id="PF13622"/>
    </source>
</evidence>
<dbReference type="Pfam" id="PF02551">
    <property type="entry name" value="Acyl_CoA_thio"/>
    <property type="match status" value="1"/>
</dbReference>
<dbReference type="Gene3D" id="2.40.160.210">
    <property type="entry name" value="Acyl-CoA thioesterase, double hotdog domain"/>
    <property type="match status" value="1"/>
</dbReference>
<feature type="domain" description="Acyl-CoA thioesterase 2 C-terminal" evidence="3">
    <location>
        <begin position="188"/>
        <end position="307"/>
    </location>
</feature>
<name>A0A9P6MJ34_9FUNG</name>
<dbReference type="PANTHER" id="PTHR11066">
    <property type="entry name" value="ACYL-COA THIOESTERASE"/>
    <property type="match status" value="1"/>
</dbReference>
<dbReference type="CDD" id="cd03445">
    <property type="entry name" value="Thioesterase_II_repeat2"/>
    <property type="match status" value="1"/>
</dbReference>
<dbReference type="InterPro" id="IPR042171">
    <property type="entry name" value="Acyl-CoA_hotdog"/>
</dbReference>
<comment type="caution">
    <text evidence="5">The sequence shown here is derived from an EMBL/GenBank/DDBJ whole genome shotgun (WGS) entry which is preliminary data.</text>
</comment>
<gene>
    <name evidence="5" type="primary">ACOT8_1</name>
    <name evidence="5" type="ORF">BGZ80_005746</name>
</gene>
<dbReference type="Proteomes" id="UP000703661">
    <property type="component" value="Unassembled WGS sequence"/>
</dbReference>
<dbReference type="InterPro" id="IPR029069">
    <property type="entry name" value="HotDog_dom_sf"/>
</dbReference>
<dbReference type="CDD" id="cd03444">
    <property type="entry name" value="Thioesterase_II_repeat1"/>
    <property type="match status" value="1"/>
</dbReference>
<dbReference type="GO" id="GO:0005782">
    <property type="term" value="C:peroxisomal matrix"/>
    <property type="evidence" value="ECO:0007669"/>
    <property type="project" value="TreeGrafter"/>
</dbReference>
<dbReference type="Pfam" id="PF13622">
    <property type="entry name" value="4HBT_3"/>
    <property type="match status" value="1"/>
</dbReference>
<feature type="domain" description="Acyl-CoA thioesterase-like N-terminal HotDog" evidence="4">
    <location>
        <begin position="42"/>
        <end position="121"/>
    </location>
</feature>
<reference evidence="5" key="1">
    <citation type="journal article" date="2020" name="Fungal Divers.">
        <title>Resolving the Mortierellaceae phylogeny through synthesis of multi-gene phylogenetics and phylogenomics.</title>
        <authorList>
            <person name="Vandepol N."/>
            <person name="Liber J."/>
            <person name="Desiro A."/>
            <person name="Na H."/>
            <person name="Kennedy M."/>
            <person name="Barry K."/>
            <person name="Grigoriev I.V."/>
            <person name="Miller A.N."/>
            <person name="O'Donnell K."/>
            <person name="Stajich J.E."/>
            <person name="Bonito G."/>
        </authorList>
    </citation>
    <scope>NUCLEOTIDE SEQUENCE</scope>
    <source>
        <strain evidence="5">NRRL 2769</strain>
    </source>
</reference>
<evidence type="ECO:0000313" key="6">
    <source>
        <dbReference type="Proteomes" id="UP000703661"/>
    </source>
</evidence>
<dbReference type="AlphaFoldDB" id="A0A9P6MJ34"/>
<dbReference type="GO" id="GO:0047617">
    <property type="term" value="F:fatty acyl-CoA hydrolase activity"/>
    <property type="evidence" value="ECO:0007669"/>
    <property type="project" value="InterPro"/>
</dbReference>
<dbReference type="InterPro" id="IPR025652">
    <property type="entry name" value="TesB_C"/>
</dbReference>
<evidence type="ECO:0000256" key="2">
    <source>
        <dbReference type="ARBA" id="ARBA00022801"/>
    </source>
</evidence>
<keyword evidence="2" id="KW-0378">Hydrolase</keyword>